<dbReference type="RefSeq" id="WP_136736162.1">
    <property type="nucleotide sequence ID" value="NZ_SWDB01000027.1"/>
</dbReference>
<dbReference type="PANTHER" id="PTHR31573">
    <property type="entry name" value="ALPHA-KETOGLUTARATE-DEPENDENT DIOXYGENASE ALKB HOMOLOG 2"/>
    <property type="match status" value="1"/>
</dbReference>
<dbReference type="GO" id="GO:0008198">
    <property type="term" value="F:ferrous iron binding"/>
    <property type="evidence" value="ECO:0007669"/>
    <property type="project" value="TreeGrafter"/>
</dbReference>
<accession>A0A4U1B516</accession>
<proteinExistence type="predicted"/>
<evidence type="ECO:0000256" key="9">
    <source>
        <dbReference type="PIRSR" id="PIRSR632852-1"/>
    </source>
</evidence>
<keyword evidence="12" id="KW-1185">Reference proteome</keyword>
<dbReference type="Pfam" id="PF13532">
    <property type="entry name" value="2OG-FeII_Oxy_2"/>
    <property type="match status" value="1"/>
</dbReference>
<keyword evidence="7" id="KW-0408">Iron</keyword>
<evidence type="ECO:0000256" key="5">
    <source>
        <dbReference type="ARBA" id="ARBA00022964"/>
    </source>
</evidence>
<feature type="binding site" evidence="9">
    <location>
        <position position="133"/>
    </location>
    <ligand>
        <name>substrate</name>
    </ligand>
</feature>
<feature type="binding site" evidence="9">
    <location>
        <position position="120"/>
    </location>
    <ligand>
        <name>2-oxoglutarate</name>
        <dbReference type="ChEBI" id="CHEBI:16810"/>
    </ligand>
</feature>
<dbReference type="EMBL" id="SWDB01000027">
    <property type="protein sequence ID" value="TKB44628.1"/>
    <property type="molecule type" value="Genomic_DNA"/>
</dbReference>
<dbReference type="InterPro" id="IPR032852">
    <property type="entry name" value="ALKBH2"/>
</dbReference>
<evidence type="ECO:0000256" key="4">
    <source>
        <dbReference type="ARBA" id="ARBA00022842"/>
    </source>
</evidence>
<sequence>MAISKKLQGFIRSDPRSKGAQYFCDDNLLFMPAFYSQQQAADMFVNLQHEMKWRQEQISIFGKKVYIPRLQAWHGDPESTYRYSGLDLIPEPWTATLKQILVDVNMVTGLTFNSVLGNWYRHGQDSMGWHSDDEKALGDKPVIASVSVGQERRFCLRHKSSGEKQTILLKSGSLIIMYGSLQENWQHSLPKSAKPMHGRINLTYRIIKHPVVPVSK</sequence>
<evidence type="ECO:0000256" key="7">
    <source>
        <dbReference type="ARBA" id="ARBA00023004"/>
    </source>
</evidence>
<evidence type="ECO:0000256" key="8">
    <source>
        <dbReference type="ARBA" id="ARBA00023204"/>
    </source>
</evidence>
<evidence type="ECO:0000313" key="11">
    <source>
        <dbReference type="EMBL" id="TKB44628.1"/>
    </source>
</evidence>
<dbReference type="PANTHER" id="PTHR31573:SF1">
    <property type="entry name" value="DNA OXIDATIVE DEMETHYLASE ALKBH2"/>
    <property type="match status" value="1"/>
</dbReference>
<evidence type="ECO:0000259" key="10">
    <source>
        <dbReference type="PROSITE" id="PS51471"/>
    </source>
</evidence>
<keyword evidence="4" id="KW-0460">Magnesium</keyword>
<dbReference type="GO" id="GO:0051747">
    <property type="term" value="F:cytosine C-5 DNA demethylase activity"/>
    <property type="evidence" value="ECO:0007669"/>
    <property type="project" value="TreeGrafter"/>
</dbReference>
<feature type="binding site" evidence="9">
    <location>
        <position position="118"/>
    </location>
    <ligand>
        <name>2-oxoglutarate</name>
        <dbReference type="ChEBI" id="CHEBI:16810"/>
    </ligand>
</feature>
<feature type="domain" description="Fe2OG dioxygenase" evidence="10">
    <location>
        <begin position="111"/>
        <end position="208"/>
    </location>
</feature>
<keyword evidence="8" id="KW-0234">DNA repair</keyword>
<gene>
    <name evidence="11" type="ORF">E8M12_10815</name>
</gene>
<feature type="binding site" evidence="9">
    <location>
        <begin position="81"/>
        <end position="83"/>
    </location>
    <ligand>
        <name>substrate</name>
    </ligand>
</feature>
<dbReference type="InterPro" id="IPR005123">
    <property type="entry name" value="Oxoglu/Fe-dep_dioxygenase_dom"/>
</dbReference>
<comment type="cofactor">
    <cofactor evidence="1">
        <name>Fe(2+)</name>
        <dbReference type="ChEBI" id="CHEBI:29033"/>
    </cofactor>
</comment>
<evidence type="ECO:0000313" key="12">
    <source>
        <dbReference type="Proteomes" id="UP000307999"/>
    </source>
</evidence>
<organism evidence="11 12">
    <name type="scientific">Thalassotalea mangrovi</name>
    <dbReference type="NCBI Taxonomy" id="2572245"/>
    <lineage>
        <taxon>Bacteria</taxon>
        <taxon>Pseudomonadati</taxon>
        <taxon>Pseudomonadota</taxon>
        <taxon>Gammaproteobacteria</taxon>
        <taxon>Alteromonadales</taxon>
        <taxon>Colwelliaceae</taxon>
        <taxon>Thalassotalea</taxon>
    </lineage>
</organism>
<feature type="binding site" evidence="9">
    <location>
        <position position="130"/>
    </location>
    <ligand>
        <name>2-oxoglutarate</name>
        <dbReference type="ChEBI" id="CHEBI:16810"/>
    </ligand>
</feature>
<evidence type="ECO:0000256" key="3">
    <source>
        <dbReference type="ARBA" id="ARBA00022763"/>
    </source>
</evidence>
<feature type="binding site" evidence="9">
    <location>
        <begin position="61"/>
        <end position="63"/>
    </location>
    <ligand>
        <name>substrate</name>
    </ligand>
</feature>
<keyword evidence="2" id="KW-0479">Metal-binding</keyword>
<feature type="binding site" evidence="9">
    <location>
        <position position="203"/>
    </location>
    <ligand>
        <name>2-oxoglutarate</name>
        <dbReference type="ChEBI" id="CHEBI:16810"/>
    </ligand>
</feature>
<feature type="binding site" evidence="9">
    <location>
        <position position="205"/>
    </location>
    <ligand>
        <name>2-oxoglutarate</name>
        <dbReference type="ChEBI" id="CHEBI:16810"/>
    </ligand>
</feature>
<protein>
    <submittedName>
        <fullName evidence="11">Alpha-ketoglutarate-dependent dioxygenase AlkB</fullName>
    </submittedName>
</protein>
<keyword evidence="3" id="KW-0227">DNA damage</keyword>
<dbReference type="OrthoDB" id="190276at2"/>
<dbReference type="SUPFAM" id="SSF51197">
    <property type="entry name" value="Clavaminate synthase-like"/>
    <property type="match status" value="1"/>
</dbReference>
<feature type="binding site" evidence="9">
    <location>
        <position position="199"/>
    </location>
    <ligand>
        <name>2-oxoglutarate</name>
        <dbReference type="ChEBI" id="CHEBI:16810"/>
    </ligand>
</feature>
<dbReference type="AlphaFoldDB" id="A0A4U1B516"/>
<feature type="binding site" evidence="9">
    <location>
        <position position="187"/>
    </location>
    <ligand>
        <name>2-oxoglutarate</name>
        <dbReference type="ChEBI" id="CHEBI:16810"/>
    </ligand>
</feature>
<dbReference type="FunFam" id="2.60.120.590:FF:000004">
    <property type="entry name" value="DNA oxidative demethylase ALKBH2"/>
    <property type="match status" value="1"/>
</dbReference>
<evidence type="ECO:0000256" key="6">
    <source>
        <dbReference type="ARBA" id="ARBA00023002"/>
    </source>
</evidence>
<keyword evidence="6" id="KW-0560">Oxidoreductase</keyword>
<name>A0A4U1B516_9GAMM</name>
<comment type="caution">
    <text evidence="11">The sequence shown here is derived from an EMBL/GenBank/DDBJ whole genome shotgun (WGS) entry which is preliminary data.</text>
</comment>
<dbReference type="InterPro" id="IPR037151">
    <property type="entry name" value="AlkB-like_sf"/>
</dbReference>
<reference evidence="11 12" key="1">
    <citation type="submission" date="2019-04" db="EMBL/GenBank/DDBJ databases">
        <title>Thalassotalea guangxiensis sp. nov., isolated from sediment of the coastal wetland.</title>
        <authorList>
            <person name="Zheng S."/>
            <person name="Zhang D."/>
        </authorList>
    </citation>
    <scope>NUCLEOTIDE SEQUENCE [LARGE SCALE GENOMIC DNA]</scope>
    <source>
        <strain evidence="11 12">ZS-4</strain>
    </source>
</reference>
<dbReference type="Gene3D" id="2.60.120.590">
    <property type="entry name" value="Alpha-ketoglutarate-dependent dioxygenase AlkB-like"/>
    <property type="match status" value="1"/>
</dbReference>
<dbReference type="PROSITE" id="PS51471">
    <property type="entry name" value="FE2OG_OXY"/>
    <property type="match status" value="1"/>
</dbReference>
<dbReference type="GO" id="GO:0035516">
    <property type="term" value="F:broad specificity oxidative DNA demethylase activity"/>
    <property type="evidence" value="ECO:0007669"/>
    <property type="project" value="TreeGrafter"/>
</dbReference>
<keyword evidence="5 11" id="KW-0223">Dioxygenase</keyword>
<dbReference type="Proteomes" id="UP000307999">
    <property type="component" value="Unassembled WGS sequence"/>
</dbReference>
<evidence type="ECO:0000256" key="2">
    <source>
        <dbReference type="ARBA" id="ARBA00022723"/>
    </source>
</evidence>
<dbReference type="InterPro" id="IPR027450">
    <property type="entry name" value="AlkB-like"/>
</dbReference>
<dbReference type="GO" id="GO:0006307">
    <property type="term" value="P:DNA alkylation repair"/>
    <property type="evidence" value="ECO:0007669"/>
    <property type="project" value="TreeGrafter"/>
</dbReference>
<evidence type="ECO:0000256" key="1">
    <source>
        <dbReference type="ARBA" id="ARBA00001954"/>
    </source>
</evidence>